<evidence type="ECO:0000313" key="1">
    <source>
        <dbReference type="EMBL" id="VDI76096.1"/>
    </source>
</evidence>
<dbReference type="OrthoDB" id="10054414at2759"/>
<dbReference type="Proteomes" id="UP000596742">
    <property type="component" value="Unassembled WGS sequence"/>
</dbReference>
<dbReference type="SUPFAM" id="SSF56784">
    <property type="entry name" value="HAD-like"/>
    <property type="match status" value="1"/>
</dbReference>
<organism evidence="1 2">
    <name type="scientific">Mytilus galloprovincialis</name>
    <name type="common">Mediterranean mussel</name>
    <dbReference type="NCBI Taxonomy" id="29158"/>
    <lineage>
        <taxon>Eukaryota</taxon>
        <taxon>Metazoa</taxon>
        <taxon>Spiralia</taxon>
        <taxon>Lophotrochozoa</taxon>
        <taxon>Mollusca</taxon>
        <taxon>Bivalvia</taxon>
        <taxon>Autobranchia</taxon>
        <taxon>Pteriomorphia</taxon>
        <taxon>Mytilida</taxon>
        <taxon>Mytiloidea</taxon>
        <taxon>Mytilidae</taxon>
        <taxon>Mytilinae</taxon>
        <taxon>Mytilus</taxon>
    </lineage>
</organism>
<keyword evidence="2" id="KW-1185">Reference proteome</keyword>
<dbReference type="InterPro" id="IPR023214">
    <property type="entry name" value="HAD_sf"/>
</dbReference>
<dbReference type="EMBL" id="UYJE01009718">
    <property type="protein sequence ID" value="VDI76096.1"/>
    <property type="molecule type" value="Genomic_DNA"/>
</dbReference>
<name>A0A8B6HA51_MYTGA</name>
<dbReference type="AlphaFoldDB" id="A0A8B6HA51"/>
<comment type="caution">
    <text evidence="1">The sequence shown here is derived from an EMBL/GenBank/DDBJ whole genome shotgun (WGS) entry which is preliminary data.</text>
</comment>
<reference evidence="1" key="1">
    <citation type="submission" date="2018-11" db="EMBL/GenBank/DDBJ databases">
        <authorList>
            <person name="Alioto T."/>
            <person name="Alioto T."/>
        </authorList>
    </citation>
    <scope>NUCLEOTIDE SEQUENCE</scope>
</reference>
<evidence type="ECO:0000313" key="2">
    <source>
        <dbReference type="Proteomes" id="UP000596742"/>
    </source>
</evidence>
<dbReference type="InterPro" id="IPR036412">
    <property type="entry name" value="HAD-like_sf"/>
</dbReference>
<gene>
    <name evidence="1" type="ORF">MGAL_10B033487</name>
</gene>
<protein>
    <submittedName>
        <fullName evidence="1">Uncharacterized protein</fullName>
    </submittedName>
</protein>
<dbReference type="Gene3D" id="3.40.50.1000">
    <property type="entry name" value="HAD superfamily/HAD-like"/>
    <property type="match status" value="1"/>
</dbReference>
<sequence>MSADKVTDASKVKALVNAMHKQGIRLLAMDFDQTLISIHSGGRWKETIENLVKEVRPCMKDLIPACLEKGIYVAIVTYSAQSWLIKDLMKNLYDRDASKVVVRGNTADFLERNNYEINGKEAHITDVLTCLYKNRHEIIKPNEVILFDDDTDNTNEAKKFGHWAVEVKEDISYDTFTEISAMFQSKSSK</sequence>
<proteinExistence type="predicted"/>
<accession>A0A8B6HA51</accession>